<dbReference type="EMBL" id="CP007514">
    <property type="protein sequence ID" value="AHY46221.1"/>
    <property type="molecule type" value="Genomic_DNA"/>
</dbReference>
<protein>
    <submittedName>
        <fullName evidence="3">NAD dependent epimerase/dehydratase family</fullName>
    </submittedName>
    <submittedName>
        <fullName evidence="4">NAD-dependent epimerase/dehydratase family protein</fullName>
    </submittedName>
</protein>
<dbReference type="Proteomes" id="UP001281130">
    <property type="component" value="Unassembled WGS sequence"/>
</dbReference>
<dbReference type="EMBL" id="JAWXXX010000001">
    <property type="protein sequence ID" value="MDX5893629.1"/>
    <property type="molecule type" value="Genomic_DNA"/>
</dbReference>
<proteinExistence type="predicted"/>
<dbReference type="InterPro" id="IPR001509">
    <property type="entry name" value="Epimerase_deHydtase"/>
</dbReference>
<feature type="domain" description="NAD-dependent epimerase/dehydratase" evidence="2">
    <location>
        <begin position="4"/>
        <end position="236"/>
    </location>
</feature>
<dbReference type="InterPro" id="IPR051783">
    <property type="entry name" value="NAD(P)-dependent_oxidoreduct"/>
</dbReference>
<dbReference type="PATRIC" id="fig|42256.3.peg.949"/>
<dbReference type="OrthoDB" id="3338687at2"/>
<dbReference type="GO" id="GO:0004029">
    <property type="term" value="F:aldehyde dehydrogenase (NAD+) activity"/>
    <property type="evidence" value="ECO:0007669"/>
    <property type="project" value="TreeGrafter"/>
</dbReference>
<dbReference type="RefSeq" id="WP_038681024.1">
    <property type="nucleotide sequence ID" value="NZ_CP007514.1"/>
</dbReference>
<keyword evidence="5" id="KW-1185">Reference proteome</keyword>
<dbReference type="KEGG" id="rrd:RradSPS_0938"/>
<gene>
    <name evidence="3" type="ORF">RradSPS_0938</name>
    <name evidence="4" type="ORF">SIL72_06245</name>
</gene>
<dbReference type="InterPro" id="IPR036291">
    <property type="entry name" value="NAD(P)-bd_dom_sf"/>
</dbReference>
<evidence type="ECO:0000256" key="1">
    <source>
        <dbReference type="SAM" id="MobiDB-lite"/>
    </source>
</evidence>
<dbReference type="PANTHER" id="PTHR48079:SF6">
    <property type="entry name" value="NAD(P)-BINDING DOMAIN-CONTAINING PROTEIN-RELATED"/>
    <property type="match status" value="1"/>
</dbReference>
<evidence type="ECO:0000259" key="2">
    <source>
        <dbReference type="Pfam" id="PF01370"/>
    </source>
</evidence>
<name>A0A023X1Y4_RUBRA</name>
<dbReference type="Pfam" id="PF01370">
    <property type="entry name" value="Epimerase"/>
    <property type="match status" value="1"/>
</dbReference>
<reference evidence="3 5" key="1">
    <citation type="submission" date="2014-03" db="EMBL/GenBank/DDBJ databases">
        <title>Complete genome sequence of the Radio-Resistant Rubrobacter radiotolerans RSPS-4.</title>
        <authorList>
            <person name="Egas C.C."/>
            <person name="Barroso C.C."/>
            <person name="Froufe H.J.C."/>
            <person name="Pacheco J.J."/>
            <person name="Albuquerque L.L."/>
            <person name="da Costa M.M.S."/>
        </authorList>
    </citation>
    <scope>NUCLEOTIDE SEQUENCE [LARGE SCALE GENOMIC DNA]</scope>
    <source>
        <strain evidence="3 5">RSPS-4</strain>
    </source>
</reference>
<organism evidence="3 5">
    <name type="scientific">Rubrobacter radiotolerans</name>
    <name type="common">Arthrobacter radiotolerans</name>
    <dbReference type="NCBI Taxonomy" id="42256"/>
    <lineage>
        <taxon>Bacteria</taxon>
        <taxon>Bacillati</taxon>
        <taxon>Actinomycetota</taxon>
        <taxon>Rubrobacteria</taxon>
        <taxon>Rubrobacterales</taxon>
        <taxon>Rubrobacteraceae</taxon>
        <taxon>Rubrobacter</taxon>
    </lineage>
</organism>
<evidence type="ECO:0000313" key="5">
    <source>
        <dbReference type="Proteomes" id="UP000025229"/>
    </source>
</evidence>
<dbReference type="AlphaFoldDB" id="A0A023X1Y4"/>
<evidence type="ECO:0000313" key="4">
    <source>
        <dbReference type="EMBL" id="MDX5893629.1"/>
    </source>
</evidence>
<sequence>MRVAIVGATGNVGTSILRSLESEERVETITGIARRLPERFRPEKVTWARADVTRDDLEPLFRGTDAVVLLSWLIQPSRDLNKLWLVNVEGTMRAARAAAEAGVGRIVYASSVGTYSPGPKDRFVDESWPTGGVAGSYYAREKAEVERRLDRFEIEHPDVRVIRMRPGLVFKRGASQGIRRLFGGPLFPGFLADPRLIPVVPAVKNLRSQVVHSHDVGEAFRLALTSEEARGAYNLAADPPLDAREIARTLGARTVPASRTLLRAAADLSWRLHLQPVDPGWLDLSLNVPLMSTERARSELGWSPEWSSSETLLDVLAGLREGSGLDTPPLSPRTGGPFRAREFATGVGRREP</sequence>
<dbReference type="STRING" id="42256.RradSPS_0938"/>
<dbReference type="PANTHER" id="PTHR48079">
    <property type="entry name" value="PROTEIN YEEZ"/>
    <property type="match status" value="1"/>
</dbReference>
<dbReference type="Proteomes" id="UP000025229">
    <property type="component" value="Chromosome"/>
</dbReference>
<feature type="region of interest" description="Disordered" evidence="1">
    <location>
        <begin position="323"/>
        <end position="352"/>
    </location>
</feature>
<dbReference type="HOGENOM" id="CLU_007383_0_0_11"/>
<evidence type="ECO:0000313" key="3">
    <source>
        <dbReference type="EMBL" id="AHY46221.1"/>
    </source>
</evidence>
<dbReference type="Gene3D" id="3.40.50.720">
    <property type="entry name" value="NAD(P)-binding Rossmann-like Domain"/>
    <property type="match status" value="1"/>
</dbReference>
<dbReference type="eggNOG" id="COG0451">
    <property type="taxonomic scope" value="Bacteria"/>
</dbReference>
<reference evidence="4" key="2">
    <citation type="submission" date="2023-11" db="EMBL/GenBank/DDBJ databases">
        <title>MicrobeMod: A computational toolkit for identifying prokaryotic methylation and restriction-modification with nanopore sequencing.</title>
        <authorList>
            <person name="Crits-Christoph A."/>
            <person name="Kang S.C."/>
            <person name="Lee H."/>
            <person name="Ostrov N."/>
        </authorList>
    </citation>
    <scope>NUCLEOTIDE SEQUENCE</scope>
    <source>
        <strain evidence="4">ATCC 51242</strain>
    </source>
</reference>
<dbReference type="GO" id="GO:0005737">
    <property type="term" value="C:cytoplasm"/>
    <property type="evidence" value="ECO:0007669"/>
    <property type="project" value="TreeGrafter"/>
</dbReference>
<dbReference type="SUPFAM" id="SSF51735">
    <property type="entry name" value="NAD(P)-binding Rossmann-fold domains"/>
    <property type="match status" value="1"/>
</dbReference>
<accession>A0A023X1Y4</accession>